<dbReference type="KEGG" id="mro:MROS_2340"/>
<dbReference type="Gene3D" id="3.40.50.880">
    <property type="match status" value="1"/>
</dbReference>
<feature type="domain" description="ThuA-like" evidence="1">
    <location>
        <begin position="44"/>
        <end position="232"/>
    </location>
</feature>
<name>I6Z8T8_MELRP</name>
<dbReference type="Pfam" id="PF06283">
    <property type="entry name" value="ThuA"/>
    <property type="match status" value="1"/>
</dbReference>
<dbReference type="EMBL" id="CP003557">
    <property type="protein sequence ID" value="AFN75570.1"/>
    <property type="molecule type" value="Genomic_DNA"/>
</dbReference>
<dbReference type="STRING" id="1191523.MROS_2340"/>
<dbReference type="Proteomes" id="UP000009011">
    <property type="component" value="Chromosome"/>
</dbReference>
<gene>
    <name evidence="2" type="ordered locus">MROS_2340</name>
</gene>
<evidence type="ECO:0000313" key="2">
    <source>
        <dbReference type="EMBL" id="AFN75570.1"/>
    </source>
</evidence>
<dbReference type="PANTHER" id="PTHR40469:SF2">
    <property type="entry name" value="GALACTOSE-BINDING DOMAIN-LIKE SUPERFAMILY PROTEIN"/>
    <property type="match status" value="1"/>
</dbReference>
<dbReference type="AlphaFoldDB" id="I6Z8T8"/>
<dbReference type="SUPFAM" id="SSF52317">
    <property type="entry name" value="Class I glutamine amidotransferase-like"/>
    <property type="match status" value="1"/>
</dbReference>
<dbReference type="InterPro" id="IPR029062">
    <property type="entry name" value="Class_I_gatase-like"/>
</dbReference>
<dbReference type="InterPro" id="IPR029010">
    <property type="entry name" value="ThuA-like"/>
</dbReference>
<organism evidence="2 3">
    <name type="scientific">Melioribacter roseus (strain DSM 23840 / JCM 17771 / VKM B-2668 / P3M-2)</name>
    <dbReference type="NCBI Taxonomy" id="1191523"/>
    <lineage>
        <taxon>Bacteria</taxon>
        <taxon>Pseudomonadati</taxon>
        <taxon>Ignavibacteriota</taxon>
        <taxon>Ignavibacteria</taxon>
        <taxon>Ignavibacteriales</taxon>
        <taxon>Melioribacteraceae</taxon>
        <taxon>Melioribacter</taxon>
    </lineage>
</organism>
<reference evidence="2 3" key="1">
    <citation type="journal article" date="2013" name="PLoS ONE">
        <title>Genomic analysis of Melioribacter roseus, facultatively anaerobic organotrophic bacterium representing a novel deep lineage within Bacteriodetes/Chlorobi group.</title>
        <authorList>
            <person name="Kadnikov V.V."/>
            <person name="Mardanov A.V."/>
            <person name="Podosokorskaya O.A."/>
            <person name="Gavrilov S.N."/>
            <person name="Kublanov I.V."/>
            <person name="Beletsky A.V."/>
            <person name="Bonch-Osmolovskaya E.A."/>
            <person name="Ravin N.V."/>
        </authorList>
    </citation>
    <scope>NUCLEOTIDE SEQUENCE [LARGE SCALE GENOMIC DNA]</scope>
    <source>
        <strain evidence="3">JCM 17771 / P3M-2</strain>
    </source>
</reference>
<dbReference type="RefSeq" id="WP_014857000.1">
    <property type="nucleotide sequence ID" value="NC_018178.1"/>
</dbReference>
<sequence length="237" mass="27360">MKIFIIYLIITVTGVFAQNKTDLLIVTGGKAVDPSFYRIFDDNKEINYKAIAKPDAFNFFSGDSMSIYDVVLFYDTFQEMNAGQKEAFLSIFEKGIGVLFLHHAIVAHQEWDEFLKIAGARYHYTPYLYKGLKYGPSTYKHDQDFEVIILDNNHPVTKGMENFSVHDEIYINIEYAEGNNNLLGTDNCESAKYLGWTRKYKNSVVVTLLLGHDRNVYENKNFRNLISNSIEWLKKGK</sequence>
<dbReference type="HOGENOM" id="CLU_089962_0_0_10"/>
<proteinExistence type="predicted"/>
<accession>I6Z8T8</accession>
<dbReference type="PANTHER" id="PTHR40469">
    <property type="entry name" value="SECRETED GLYCOSYL HYDROLASE"/>
    <property type="match status" value="1"/>
</dbReference>
<evidence type="ECO:0000313" key="3">
    <source>
        <dbReference type="Proteomes" id="UP000009011"/>
    </source>
</evidence>
<protein>
    <submittedName>
        <fullName evidence="2">Acyl-CoA synthase</fullName>
    </submittedName>
</protein>
<evidence type="ECO:0000259" key="1">
    <source>
        <dbReference type="Pfam" id="PF06283"/>
    </source>
</evidence>
<keyword evidence="3" id="KW-1185">Reference proteome</keyword>
<dbReference type="eggNOG" id="COG3828">
    <property type="taxonomic scope" value="Bacteria"/>
</dbReference>
<dbReference type="OrthoDB" id="1117240at2"/>